<dbReference type="InterPro" id="IPR003661">
    <property type="entry name" value="HisK_dim/P_dom"/>
</dbReference>
<dbReference type="InterPro" id="IPR003594">
    <property type="entry name" value="HATPase_dom"/>
</dbReference>
<dbReference type="PROSITE" id="PS50109">
    <property type="entry name" value="HIS_KIN"/>
    <property type="match status" value="1"/>
</dbReference>
<organism evidence="7 8">
    <name type="scientific">Flavobacterium kingsejongi</name>
    <dbReference type="NCBI Taxonomy" id="1678728"/>
    <lineage>
        <taxon>Bacteria</taxon>
        <taxon>Pseudomonadati</taxon>
        <taxon>Bacteroidota</taxon>
        <taxon>Flavobacteriia</taxon>
        <taxon>Flavobacteriales</taxon>
        <taxon>Flavobacteriaceae</taxon>
        <taxon>Flavobacterium</taxon>
    </lineage>
</organism>
<dbReference type="InterPro" id="IPR004358">
    <property type="entry name" value="Sig_transdc_His_kin-like_C"/>
</dbReference>
<dbReference type="SMART" id="SM00388">
    <property type="entry name" value="HisKA"/>
    <property type="match status" value="1"/>
</dbReference>
<dbReference type="Proteomes" id="UP000244677">
    <property type="component" value="Chromosome"/>
</dbReference>
<dbReference type="RefSeq" id="WP_227871600.1">
    <property type="nucleotide sequence ID" value="NZ_CP020919.1"/>
</dbReference>
<dbReference type="GO" id="GO:0000155">
    <property type="term" value="F:phosphorelay sensor kinase activity"/>
    <property type="evidence" value="ECO:0007669"/>
    <property type="project" value="InterPro"/>
</dbReference>
<evidence type="ECO:0000256" key="2">
    <source>
        <dbReference type="ARBA" id="ARBA00012438"/>
    </source>
</evidence>
<dbReference type="Pfam" id="PF00512">
    <property type="entry name" value="HisKA"/>
    <property type="match status" value="1"/>
</dbReference>
<dbReference type="SUPFAM" id="SSF55874">
    <property type="entry name" value="ATPase domain of HSP90 chaperone/DNA topoisomerase II/histidine kinase"/>
    <property type="match status" value="1"/>
</dbReference>
<protein>
    <recommendedName>
        <fullName evidence="2">histidine kinase</fullName>
        <ecNumber evidence="2">2.7.13.3</ecNumber>
    </recommendedName>
</protein>
<keyword evidence="3" id="KW-0597">Phosphoprotein</keyword>
<dbReference type="GO" id="GO:0030295">
    <property type="term" value="F:protein kinase activator activity"/>
    <property type="evidence" value="ECO:0007669"/>
    <property type="project" value="TreeGrafter"/>
</dbReference>
<accession>A0A2S1LQ67</accession>
<name>A0A2S1LQ67_9FLAO</name>
<keyword evidence="4" id="KW-0808">Transferase</keyword>
<dbReference type="Gene3D" id="3.30.450.40">
    <property type="match status" value="1"/>
</dbReference>
<dbReference type="SMART" id="SM00387">
    <property type="entry name" value="HATPase_c"/>
    <property type="match status" value="1"/>
</dbReference>
<dbReference type="GO" id="GO:0000156">
    <property type="term" value="F:phosphorelay response regulator activity"/>
    <property type="evidence" value="ECO:0007669"/>
    <property type="project" value="TreeGrafter"/>
</dbReference>
<dbReference type="SUPFAM" id="SSF55781">
    <property type="entry name" value="GAF domain-like"/>
    <property type="match status" value="1"/>
</dbReference>
<comment type="catalytic activity">
    <reaction evidence="1">
        <text>ATP + protein L-histidine = ADP + protein N-phospho-L-histidine.</text>
        <dbReference type="EC" id="2.7.13.3"/>
    </reaction>
</comment>
<dbReference type="InterPro" id="IPR036097">
    <property type="entry name" value="HisK_dim/P_sf"/>
</dbReference>
<proteinExistence type="predicted"/>
<dbReference type="KEGG" id="fki:FK004_12045"/>
<feature type="domain" description="Histidine kinase" evidence="6">
    <location>
        <begin position="207"/>
        <end position="434"/>
    </location>
</feature>
<dbReference type="InterPro" id="IPR005467">
    <property type="entry name" value="His_kinase_dom"/>
</dbReference>
<dbReference type="Gene3D" id="3.30.565.10">
    <property type="entry name" value="Histidine kinase-like ATPase, C-terminal domain"/>
    <property type="match status" value="1"/>
</dbReference>
<keyword evidence="8" id="KW-1185">Reference proteome</keyword>
<sequence>MIVDMDFAEDIADVGQIPIISSLLDVICKNTGMGFAALARVTETRWITCSVNDTIGFGLKPGDELEVETTICHEIRESRQAVVIDNVNEDALYQNHHTPLKYGLQSYISVPVYRKSGAFFGTLCAIDPKPHDLSSTAILEMFNLFAELISFHLDAIETIRTGKKQLFQEKAITETLEKEVRERTKKLTENNASLQKMNEELKSFAYITSHDLQEPLRKIQFFSSMIMERELKNLSDNGKDFFKRMQNAAHRMQSLIDDLLSYSRTSTADRKFELTNLSQTLLQVKKDLQEEGLQESDVTIIADSMCDCHVIPFQIHQLFYNLITNAIKFSAPERPLVITIGSTIIQGYDAPNIGLVPDKKYCHIRVSDNGIGFEQQYSTKIFELFQRLHERTAYEGTGIGLAIVKKIVGNHNGIITATGIPNEGATFDMYLTAE</sequence>
<dbReference type="PANTHER" id="PTHR42878:SF15">
    <property type="entry name" value="BACTERIOPHYTOCHROME"/>
    <property type="match status" value="1"/>
</dbReference>
<evidence type="ECO:0000259" key="6">
    <source>
        <dbReference type="PROSITE" id="PS50109"/>
    </source>
</evidence>
<gene>
    <name evidence="7" type="ORF">FK004_12045</name>
</gene>
<reference evidence="7 8" key="1">
    <citation type="submission" date="2017-04" db="EMBL/GenBank/DDBJ databases">
        <title>Complete genome sequence of Flavobacterium kingsejong AJ004.</title>
        <authorList>
            <person name="Lee P.C."/>
        </authorList>
    </citation>
    <scope>NUCLEOTIDE SEQUENCE [LARGE SCALE GENOMIC DNA]</scope>
    <source>
        <strain evidence="7 8">AJ004</strain>
    </source>
</reference>
<keyword evidence="5" id="KW-0418">Kinase</keyword>
<dbReference type="AlphaFoldDB" id="A0A2S1LQ67"/>
<dbReference type="SMART" id="SM00065">
    <property type="entry name" value="GAF"/>
    <property type="match status" value="1"/>
</dbReference>
<evidence type="ECO:0000313" key="8">
    <source>
        <dbReference type="Proteomes" id="UP000244677"/>
    </source>
</evidence>
<dbReference type="InterPro" id="IPR050351">
    <property type="entry name" value="BphY/WalK/GraS-like"/>
</dbReference>
<dbReference type="SUPFAM" id="SSF47384">
    <property type="entry name" value="Homodimeric domain of signal transducing histidine kinase"/>
    <property type="match status" value="1"/>
</dbReference>
<dbReference type="InterPro" id="IPR003018">
    <property type="entry name" value="GAF"/>
</dbReference>
<evidence type="ECO:0000256" key="1">
    <source>
        <dbReference type="ARBA" id="ARBA00000085"/>
    </source>
</evidence>
<dbReference type="PRINTS" id="PR00344">
    <property type="entry name" value="BCTRLSENSOR"/>
</dbReference>
<dbReference type="PANTHER" id="PTHR42878">
    <property type="entry name" value="TWO-COMPONENT HISTIDINE KINASE"/>
    <property type="match status" value="1"/>
</dbReference>
<dbReference type="CDD" id="cd00082">
    <property type="entry name" value="HisKA"/>
    <property type="match status" value="1"/>
</dbReference>
<dbReference type="EC" id="2.7.13.3" evidence="2"/>
<dbReference type="InterPro" id="IPR029016">
    <property type="entry name" value="GAF-like_dom_sf"/>
</dbReference>
<dbReference type="Gene3D" id="1.10.287.130">
    <property type="match status" value="1"/>
</dbReference>
<evidence type="ECO:0000256" key="4">
    <source>
        <dbReference type="ARBA" id="ARBA00022679"/>
    </source>
</evidence>
<dbReference type="InterPro" id="IPR036890">
    <property type="entry name" value="HATPase_C_sf"/>
</dbReference>
<evidence type="ECO:0000313" key="7">
    <source>
        <dbReference type="EMBL" id="AWG25900.1"/>
    </source>
</evidence>
<evidence type="ECO:0000256" key="5">
    <source>
        <dbReference type="ARBA" id="ARBA00022777"/>
    </source>
</evidence>
<evidence type="ECO:0000256" key="3">
    <source>
        <dbReference type="ARBA" id="ARBA00022553"/>
    </source>
</evidence>
<dbReference type="EMBL" id="CP020919">
    <property type="protein sequence ID" value="AWG25900.1"/>
    <property type="molecule type" value="Genomic_DNA"/>
</dbReference>
<dbReference type="Pfam" id="PF01590">
    <property type="entry name" value="GAF"/>
    <property type="match status" value="1"/>
</dbReference>
<dbReference type="Pfam" id="PF02518">
    <property type="entry name" value="HATPase_c"/>
    <property type="match status" value="1"/>
</dbReference>
<dbReference type="GO" id="GO:0007234">
    <property type="term" value="P:osmosensory signaling via phosphorelay pathway"/>
    <property type="evidence" value="ECO:0007669"/>
    <property type="project" value="TreeGrafter"/>
</dbReference>